<organism evidence="2 3">
    <name type="scientific">Thermogutta terrifontis</name>
    <dbReference type="NCBI Taxonomy" id="1331910"/>
    <lineage>
        <taxon>Bacteria</taxon>
        <taxon>Pseudomonadati</taxon>
        <taxon>Planctomycetota</taxon>
        <taxon>Planctomycetia</taxon>
        <taxon>Pirellulales</taxon>
        <taxon>Thermoguttaceae</taxon>
        <taxon>Thermogutta</taxon>
    </lineage>
</organism>
<keyword evidence="3" id="KW-1185">Reference proteome</keyword>
<name>A0A286RDU8_9BACT</name>
<keyword evidence="1" id="KW-1133">Transmembrane helix</keyword>
<keyword evidence="1" id="KW-0812">Transmembrane</keyword>
<accession>A0A286RDU8</accession>
<evidence type="ECO:0000313" key="3">
    <source>
        <dbReference type="Proteomes" id="UP000215086"/>
    </source>
</evidence>
<dbReference type="KEGG" id="ttf:THTE_1515"/>
<sequence length="37" mass="4263">MSGPFLPSWIIDFVFVLAGTTSVPLRVRRSPEDWRTK</sequence>
<feature type="transmembrane region" description="Helical" evidence="1">
    <location>
        <begin position="6"/>
        <end position="27"/>
    </location>
</feature>
<keyword evidence="1" id="KW-0472">Membrane</keyword>
<protein>
    <submittedName>
        <fullName evidence="2">Uncharacterized protein</fullName>
    </submittedName>
</protein>
<evidence type="ECO:0000256" key="1">
    <source>
        <dbReference type="SAM" id="Phobius"/>
    </source>
</evidence>
<dbReference type="EMBL" id="CP018477">
    <property type="protein sequence ID" value="ASV74117.1"/>
    <property type="molecule type" value="Genomic_DNA"/>
</dbReference>
<evidence type="ECO:0000313" key="2">
    <source>
        <dbReference type="EMBL" id="ASV74117.1"/>
    </source>
</evidence>
<dbReference type="AlphaFoldDB" id="A0A286RDU8"/>
<dbReference type="Proteomes" id="UP000215086">
    <property type="component" value="Chromosome"/>
</dbReference>
<reference evidence="2 3" key="1">
    <citation type="journal article" name="Front. Microbiol.">
        <title>Sugar Metabolism of the First Thermophilic Planctomycete Thermogutta terrifontis: Comparative Genomic and Transcriptomic Approaches.</title>
        <authorList>
            <person name="Elcheninov A.G."/>
            <person name="Menzel P."/>
            <person name="Gudbergsdottir S.R."/>
            <person name="Slesarev A.I."/>
            <person name="Kadnikov V.V."/>
            <person name="Krogh A."/>
            <person name="Bonch-Osmolovskaya E.A."/>
            <person name="Peng X."/>
            <person name="Kublanov I.V."/>
        </authorList>
    </citation>
    <scope>NUCLEOTIDE SEQUENCE [LARGE SCALE GENOMIC DNA]</scope>
    <source>
        <strain evidence="2 3">R1</strain>
    </source>
</reference>
<gene>
    <name evidence="2" type="ORF">THTE_1515</name>
</gene>
<proteinExistence type="predicted"/>